<gene>
    <name evidence="2" type="ORF">K457DRAFT_136120</name>
</gene>
<keyword evidence="1" id="KW-0812">Transmembrane</keyword>
<evidence type="ECO:0000313" key="2">
    <source>
        <dbReference type="EMBL" id="OAQ31600.1"/>
    </source>
</evidence>
<keyword evidence="1" id="KW-1133">Transmembrane helix</keyword>
<accession>A0A197K294</accession>
<dbReference type="OrthoDB" id="3239304at2759"/>
<dbReference type="Proteomes" id="UP000078512">
    <property type="component" value="Unassembled WGS sequence"/>
</dbReference>
<feature type="transmembrane region" description="Helical" evidence="1">
    <location>
        <begin position="49"/>
        <end position="70"/>
    </location>
</feature>
<sequence length="191" mass="20933">MAPPHRDYCCCCIPLRFGVFIISLIALGLGALNLWSVLRVADADQTSKIAGYVATGVYGLVGLSGMLSVLCKVYPLAKNFSVLWWTTTIIVTILNVITVVVLATSQKENARDVCRTSIINDNTLYNPSTLEDDVNTCYRLALIVAGVVLAVEAIVMSLCGWVASRYTSEVKHMHDHEYNTQAQIQMAYPKA</sequence>
<evidence type="ECO:0000256" key="1">
    <source>
        <dbReference type="SAM" id="Phobius"/>
    </source>
</evidence>
<feature type="transmembrane region" description="Helical" evidence="1">
    <location>
        <begin position="12"/>
        <end position="37"/>
    </location>
</feature>
<evidence type="ECO:0000313" key="3">
    <source>
        <dbReference type="Proteomes" id="UP000078512"/>
    </source>
</evidence>
<evidence type="ECO:0008006" key="4">
    <source>
        <dbReference type="Google" id="ProtNLM"/>
    </source>
</evidence>
<dbReference type="EMBL" id="KV442029">
    <property type="protein sequence ID" value="OAQ31600.1"/>
    <property type="molecule type" value="Genomic_DNA"/>
</dbReference>
<feature type="transmembrane region" description="Helical" evidence="1">
    <location>
        <begin position="82"/>
        <end position="103"/>
    </location>
</feature>
<name>A0A197K294_9FUNG</name>
<feature type="transmembrane region" description="Helical" evidence="1">
    <location>
        <begin position="140"/>
        <end position="163"/>
    </location>
</feature>
<organism evidence="2 3">
    <name type="scientific">Linnemannia elongata AG-77</name>
    <dbReference type="NCBI Taxonomy" id="1314771"/>
    <lineage>
        <taxon>Eukaryota</taxon>
        <taxon>Fungi</taxon>
        <taxon>Fungi incertae sedis</taxon>
        <taxon>Mucoromycota</taxon>
        <taxon>Mortierellomycotina</taxon>
        <taxon>Mortierellomycetes</taxon>
        <taxon>Mortierellales</taxon>
        <taxon>Mortierellaceae</taxon>
        <taxon>Linnemannia</taxon>
    </lineage>
</organism>
<reference evidence="2 3" key="1">
    <citation type="submission" date="2016-05" db="EMBL/GenBank/DDBJ databases">
        <title>Genome sequencing reveals origins of a unique bacterial endosymbiosis in the earliest lineages of terrestrial Fungi.</title>
        <authorList>
            <consortium name="DOE Joint Genome Institute"/>
            <person name="Uehling J."/>
            <person name="Gryganskyi A."/>
            <person name="Hameed K."/>
            <person name="Tschaplinski T."/>
            <person name="Misztal P."/>
            <person name="Wu S."/>
            <person name="Desiro A."/>
            <person name="Vande Pol N."/>
            <person name="Du Z.-Y."/>
            <person name="Zienkiewicz A."/>
            <person name="Zienkiewicz K."/>
            <person name="Morin E."/>
            <person name="Tisserant E."/>
            <person name="Splivallo R."/>
            <person name="Hainaut M."/>
            <person name="Henrissat B."/>
            <person name="Ohm R."/>
            <person name="Kuo A."/>
            <person name="Yan J."/>
            <person name="Lipzen A."/>
            <person name="Nolan M."/>
            <person name="Labutti K."/>
            <person name="Barry K."/>
            <person name="Goldstein A."/>
            <person name="Labbe J."/>
            <person name="Schadt C."/>
            <person name="Tuskan G."/>
            <person name="Grigoriev I."/>
            <person name="Martin F."/>
            <person name="Vilgalys R."/>
            <person name="Bonito G."/>
        </authorList>
    </citation>
    <scope>NUCLEOTIDE SEQUENCE [LARGE SCALE GENOMIC DNA]</scope>
    <source>
        <strain evidence="2 3">AG-77</strain>
    </source>
</reference>
<proteinExistence type="predicted"/>
<dbReference type="AlphaFoldDB" id="A0A197K294"/>
<protein>
    <recommendedName>
        <fullName evidence="4">MARVEL domain-containing protein</fullName>
    </recommendedName>
</protein>
<keyword evidence="3" id="KW-1185">Reference proteome</keyword>
<keyword evidence="1" id="KW-0472">Membrane</keyword>